<evidence type="ECO:0000256" key="1">
    <source>
        <dbReference type="SAM" id="MobiDB-lite"/>
    </source>
</evidence>
<proteinExistence type="predicted"/>
<feature type="compositionally biased region" description="Polar residues" evidence="1">
    <location>
        <begin position="19"/>
        <end position="32"/>
    </location>
</feature>
<sequence>MTSLSYDNSPYQPAPTYGLDQTSYGDSNTSQHYYPPSVPNSLYGNNYPQQSYGASYGRGYGNSAPGPYQPNMFLPS</sequence>
<dbReference type="EMBL" id="BAABME010009815">
    <property type="protein sequence ID" value="GAA0175853.1"/>
    <property type="molecule type" value="Genomic_DNA"/>
</dbReference>
<feature type="compositionally biased region" description="Polar residues" evidence="1">
    <location>
        <begin position="1"/>
        <end position="11"/>
    </location>
</feature>
<comment type="caution">
    <text evidence="2">The sequence shown here is derived from an EMBL/GenBank/DDBJ whole genome shotgun (WGS) entry which is preliminary data.</text>
</comment>
<dbReference type="Proteomes" id="UP001454036">
    <property type="component" value="Unassembled WGS sequence"/>
</dbReference>
<feature type="region of interest" description="Disordered" evidence="1">
    <location>
        <begin position="1"/>
        <end position="76"/>
    </location>
</feature>
<accession>A0AAV3RIJ3</accession>
<keyword evidence="3" id="KW-1185">Reference proteome</keyword>
<dbReference type="AlphaFoldDB" id="A0AAV3RIJ3"/>
<protein>
    <submittedName>
        <fullName evidence="2">Uncharacterized protein</fullName>
    </submittedName>
</protein>
<organism evidence="2 3">
    <name type="scientific">Lithospermum erythrorhizon</name>
    <name type="common">Purple gromwell</name>
    <name type="synonym">Lithospermum officinale var. erythrorhizon</name>
    <dbReference type="NCBI Taxonomy" id="34254"/>
    <lineage>
        <taxon>Eukaryota</taxon>
        <taxon>Viridiplantae</taxon>
        <taxon>Streptophyta</taxon>
        <taxon>Embryophyta</taxon>
        <taxon>Tracheophyta</taxon>
        <taxon>Spermatophyta</taxon>
        <taxon>Magnoliopsida</taxon>
        <taxon>eudicotyledons</taxon>
        <taxon>Gunneridae</taxon>
        <taxon>Pentapetalae</taxon>
        <taxon>asterids</taxon>
        <taxon>lamiids</taxon>
        <taxon>Boraginales</taxon>
        <taxon>Boraginaceae</taxon>
        <taxon>Boraginoideae</taxon>
        <taxon>Lithospermeae</taxon>
        <taxon>Lithospermum</taxon>
    </lineage>
</organism>
<evidence type="ECO:0000313" key="2">
    <source>
        <dbReference type="EMBL" id="GAA0175853.1"/>
    </source>
</evidence>
<evidence type="ECO:0000313" key="3">
    <source>
        <dbReference type="Proteomes" id="UP001454036"/>
    </source>
</evidence>
<feature type="compositionally biased region" description="Polar residues" evidence="1">
    <location>
        <begin position="39"/>
        <end position="53"/>
    </location>
</feature>
<gene>
    <name evidence="2" type="ORF">LIER_28949</name>
</gene>
<name>A0AAV3RIJ3_LITER</name>
<reference evidence="2 3" key="1">
    <citation type="submission" date="2024-01" db="EMBL/GenBank/DDBJ databases">
        <title>The complete chloroplast genome sequence of Lithospermum erythrorhizon: insights into the phylogenetic relationship among Boraginaceae species and the maternal lineages of purple gromwells.</title>
        <authorList>
            <person name="Okada T."/>
            <person name="Watanabe K."/>
        </authorList>
    </citation>
    <scope>NUCLEOTIDE SEQUENCE [LARGE SCALE GENOMIC DNA]</scope>
</reference>